<comment type="similarity">
    <text evidence="1 4">Belongs to the short-chain dehydrogenases/reductases (SDR) family.</text>
</comment>
<keyword evidence="2" id="KW-0521">NADP</keyword>
<keyword evidence="3" id="KW-0560">Oxidoreductase</keyword>
<protein>
    <recommendedName>
        <fullName evidence="7">NAD(P)-binding protein</fullName>
    </recommendedName>
</protein>
<dbReference type="PANTHER" id="PTHR24322:SF736">
    <property type="entry name" value="RETINOL DEHYDROGENASE 10"/>
    <property type="match status" value="1"/>
</dbReference>
<evidence type="ECO:0008006" key="7">
    <source>
        <dbReference type="Google" id="ProtNLM"/>
    </source>
</evidence>
<dbReference type="Gene3D" id="3.40.50.720">
    <property type="entry name" value="NAD(P)-binding Rossmann-like Domain"/>
    <property type="match status" value="1"/>
</dbReference>
<dbReference type="Proteomes" id="UP001280581">
    <property type="component" value="Unassembled WGS sequence"/>
</dbReference>
<evidence type="ECO:0000256" key="2">
    <source>
        <dbReference type="ARBA" id="ARBA00022857"/>
    </source>
</evidence>
<dbReference type="GO" id="GO:0016616">
    <property type="term" value="F:oxidoreductase activity, acting on the CH-OH group of donors, NAD or NADP as acceptor"/>
    <property type="evidence" value="ECO:0007669"/>
    <property type="project" value="TreeGrafter"/>
</dbReference>
<comment type="caution">
    <text evidence="5">The sequence shown here is derived from an EMBL/GenBank/DDBJ whole genome shotgun (WGS) entry which is preliminary data.</text>
</comment>
<evidence type="ECO:0000256" key="3">
    <source>
        <dbReference type="ARBA" id="ARBA00023002"/>
    </source>
</evidence>
<dbReference type="InterPro" id="IPR020904">
    <property type="entry name" value="Sc_DH/Rdtase_CS"/>
</dbReference>
<proteinExistence type="inferred from homology"/>
<dbReference type="InterPro" id="IPR002347">
    <property type="entry name" value="SDR_fam"/>
</dbReference>
<dbReference type="Pfam" id="PF00106">
    <property type="entry name" value="adh_short"/>
    <property type="match status" value="1"/>
</dbReference>
<dbReference type="PRINTS" id="PR00080">
    <property type="entry name" value="SDRFAMILY"/>
</dbReference>
<dbReference type="AlphaFoldDB" id="A0AAN6M738"/>
<dbReference type="EMBL" id="WVTA01000003">
    <property type="protein sequence ID" value="KAK3215321.1"/>
    <property type="molecule type" value="Genomic_DNA"/>
</dbReference>
<evidence type="ECO:0000256" key="4">
    <source>
        <dbReference type="RuleBase" id="RU000363"/>
    </source>
</evidence>
<evidence type="ECO:0000313" key="5">
    <source>
        <dbReference type="EMBL" id="KAK3215321.1"/>
    </source>
</evidence>
<dbReference type="PRINTS" id="PR00081">
    <property type="entry name" value="GDHRDH"/>
</dbReference>
<reference evidence="5 6" key="1">
    <citation type="submission" date="2021-02" db="EMBL/GenBank/DDBJ databases">
        <title>Genome assembly of Pseudopithomyces chartarum.</title>
        <authorList>
            <person name="Jauregui R."/>
            <person name="Singh J."/>
            <person name="Voisey C."/>
        </authorList>
    </citation>
    <scope>NUCLEOTIDE SEQUENCE [LARGE SCALE GENOMIC DNA]</scope>
    <source>
        <strain evidence="5 6">AGR01</strain>
    </source>
</reference>
<dbReference type="PROSITE" id="PS00061">
    <property type="entry name" value="ADH_SHORT"/>
    <property type="match status" value="1"/>
</dbReference>
<dbReference type="PANTHER" id="PTHR24322">
    <property type="entry name" value="PKSB"/>
    <property type="match status" value="1"/>
</dbReference>
<sequence>MSVIRFEGASYSLRAAQAVFNEPLVTGSLLYILTLGPVHIRERLLRPFRNNVLATNGASRLATIVAALKAFFILGVISRINKALNRLALNGWALKRKGAPFEFGPEKKELVVITGGSSGFGYEMVKAFSKIARVVSLDVNPLPAELEKLPDVHHYHLDISNNSDLQKVCADVRTVHGDPTVLINNAGIANGRPILQTTNEATEKIFQINLIAHFALIREFLPGTTNFSLPPVLSKRKGHILSIASMLSFFPARNLVDYACTKIGALYLTEGLRAECLHVYPGGESICTTSVHPGWYSTGIIRGAEDSLAKQGIVPRDPVEVAERVVEQVVKGRSGSELGVLPTKAVALPQLPPT</sequence>
<gene>
    <name evidence="5" type="ORF">GRF29_19g2932390</name>
</gene>
<organism evidence="5 6">
    <name type="scientific">Pseudopithomyces chartarum</name>
    <dbReference type="NCBI Taxonomy" id="1892770"/>
    <lineage>
        <taxon>Eukaryota</taxon>
        <taxon>Fungi</taxon>
        <taxon>Dikarya</taxon>
        <taxon>Ascomycota</taxon>
        <taxon>Pezizomycotina</taxon>
        <taxon>Dothideomycetes</taxon>
        <taxon>Pleosporomycetidae</taxon>
        <taxon>Pleosporales</taxon>
        <taxon>Massarineae</taxon>
        <taxon>Didymosphaeriaceae</taxon>
        <taxon>Pseudopithomyces</taxon>
    </lineage>
</organism>
<dbReference type="InterPro" id="IPR036291">
    <property type="entry name" value="NAD(P)-bd_dom_sf"/>
</dbReference>
<accession>A0AAN6M738</accession>
<evidence type="ECO:0000313" key="6">
    <source>
        <dbReference type="Proteomes" id="UP001280581"/>
    </source>
</evidence>
<name>A0AAN6M738_9PLEO</name>
<dbReference type="SUPFAM" id="SSF51735">
    <property type="entry name" value="NAD(P)-binding Rossmann-fold domains"/>
    <property type="match status" value="1"/>
</dbReference>
<keyword evidence="6" id="KW-1185">Reference proteome</keyword>
<evidence type="ECO:0000256" key="1">
    <source>
        <dbReference type="ARBA" id="ARBA00006484"/>
    </source>
</evidence>